<organism evidence="1 2">
    <name type="scientific">Symbiodinium microadriaticum</name>
    <name type="common">Dinoflagellate</name>
    <name type="synonym">Zooxanthella microadriatica</name>
    <dbReference type="NCBI Taxonomy" id="2951"/>
    <lineage>
        <taxon>Eukaryota</taxon>
        <taxon>Sar</taxon>
        <taxon>Alveolata</taxon>
        <taxon>Dinophyceae</taxon>
        <taxon>Suessiales</taxon>
        <taxon>Symbiodiniaceae</taxon>
        <taxon>Symbiodinium</taxon>
    </lineage>
</organism>
<keyword evidence="2" id="KW-1185">Reference proteome</keyword>
<sequence length="32" mass="3497">VQLALDDAVKYEMASDTLVRESIAALQKSSML</sequence>
<dbReference type="AlphaFoldDB" id="A0A1Q8ZSK3"/>
<accession>A0A1Q8ZSK3</accession>
<evidence type="ECO:0000313" key="1">
    <source>
        <dbReference type="EMBL" id="OLP45031.1"/>
    </source>
</evidence>
<dbReference type="Proteomes" id="UP000186817">
    <property type="component" value="Unassembled WGS sequence"/>
</dbReference>
<comment type="caution">
    <text evidence="1">The sequence shown here is derived from an EMBL/GenBank/DDBJ whole genome shotgun (WGS) entry which is preliminary data.</text>
</comment>
<evidence type="ECO:0000313" key="2">
    <source>
        <dbReference type="Proteomes" id="UP000186817"/>
    </source>
</evidence>
<reference evidence="1 2" key="1">
    <citation type="submission" date="2016-02" db="EMBL/GenBank/DDBJ databases">
        <title>Genome analysis of coral dinoflagellate symbionts highlights evolutionary adaptations to a symbiotic lifestyle.</title>
        <authorList>
            <person name="Aranda M."/>
            <person name="Li Y."/>
            <person name="Liew Y.J."/>
            <person name="Baumgarten S."/>
            <person name="Simakov O."/>
            <person name="Wilson M."/>
            <person name="Piel J."/>
            <person name="Ashoor H."/>
            <person name="Bougouffa S."/>
            <person name="Bajic V.B."/>
            <person name="Ryu T."/>
            <person name="Ravasi T."/>
            <person name="Bayer T."/>
            <person name="Micklem G."/>
            <person name="Kim H."/>
            <person name="Bhak J."/>
            <person name="Lajeunesse T.C."/>
            <person name="Voolstra C.R."/>
        </authorList>
    </citation>
    <scope>NUCLEOTIDE SEQUENCE [LARGE SCALE GENOMIC DNA]</scope>
    <source>
        <strain evidence="1 2">CCMP2467</strain>
    </source>
</reference>
<gene>
    <name evidence="1" type="ORF">AK812_SmicGene48743</name>
</gene>
<protein>
    <submittedName>
        <fullName evidence="1">Uncharacterized protein</fullName>
    </submittedName>
</protein>
<feature type="non-terminal residue" evidence="1">
    <location>
        <position position="1"/>
    </location>
</feature>
<proteinExistence type="predicted"/>
<name>A0A1Q8ZSK3_SYMMI</name>
<dbReference type="EMBL" id="LSRX01008742">
    <property type="protein sequence ID" value="OLP45031.1"/>
    <property type="molecule type" value="Genomic_DNA"/>
</dbReference>